<evidence type="ECO:0000256" key="4">
    <source>
        <dbReference type="SAM" id="Phobius"/>
    </source>
</evidence>
<proteinExistence type="inferred from homology"/>
<dbReference type="Gene3D" id="3.90.550.10">
    <property type="entry name" value="Spore Coat Polysaccharide Biosynthesis Protein SpsA, Chain A"/>
    <property type="match status" value="1"/>
</dbReference>
<evidence type="ECO:0000256" key="3">
    <source>
        <dbReference type="ARBA" id="ARBA00022679"/>
    </source>
</evidence>
<dbReference type="PANTHER" id="PTHR43630:SF1">
    <property type="entry name" value="POLY-BETA-1,6-N-ACETYL-D-GLUCOSAMINE SYNTHASE"/>
    <property type="match status" value="1"/>
</dbReference>
<dbReference type="EMBL" id="JBEWLY010000019">
    <property type="protein sequence ID" value="MET1756157.1"/>
    <property type="molecule type" value="Genomic_DNA"/>
</dbReference>
<keyword evidence="4" id="KW-1133">Transmembrane helix</keyword>
<dbReference type="EC" id="2.4.-.-" evidence="6"/>
<comment type="caution">
    <text evidence="6">The sequence shown here is derived from an EMBL/GenBank/DDBJ whole genome shotgun (WGS) entry which is preliminary data.</text>
</comment>
<name>A0ABV2D2Q6_9SPHN</name>
<dbReference type="RefSeq" id="WP_353984648.1">
    <property type="nucleotide sequence ID" value="NZ_JBEWLY010000019.1"/>
</dbReference>
<gene>
    <name evidence="6" type="ORF">ABVV53_11930</name>
</gene>
<protein>
    <submittedName>
        <fullName evidence="6">Glycosyltransferase</fullName>
        <ecNumber evidence="6">2.4.-.-</ecNumber>
    </submittedName>
</protein>
<sequence>MSIGQERQGNPAPCGERVRLSVIIKALNEEKHIEAAITSALAVVDAVGGEVILADSASSDRTVPIAQAYPVRIVQLEHPDERCCGIGPQLGYQHARGEFVWIADGDQVLNPVFAQEALALLLDNPDLAGVAGTVNEAVIQNLEFERRSKIKPEMTAGIRDMKWLSQGGIYRRKAIEEVGHFSDRNLHSYEEYDLGRRLRAANWRLVRIATSSCEHFGHSASSYKLLWRRFTSKYAYGSGEALRAAMAQGEAVRILKEISEVKLWLANLSFWMVLATAIVLAVAGALWWPFALVIAVIPILAATLKTRDLRRGFFTWLSWNVFTLGFVMGFFRRRTSPGDRIASRDISGPNWRANPASVERR</sequence>
<evidence type="ECO:0000259" key="5">
    <source>
        <dbReference type="Pfam" id="PF00535"/>
    </source>
</evidence>
<dbReference type="InterPro" id="IPR029044">
    <property type="entry name" value="Nucleotide-diphossugar_trans"/>
</dbReference>
<reference evidence="6 7" key="1">
    <citation type="submission" date="2024-07" db="EMBL/GenBank/DDBJ databases">
        <title>Novosphingobium kalidii RD2P27.</title>
        <authorList>
            <person name="Sun J.-Q."/>
        </authorList>
    </citation>
    <scope>NUCLEOTIDE SEQUENCE [LARGE SCALE GENOMIC DNA]</scope>
    <source>
        <strain evidence="6 7">RD2P27</strain>
    </source>
</reference>
<feature type="domain" description="Glycosyltransferase 2-like" evidence="5">
    <location>
        <begin position="21"/>
        <end position="150"/>
    </location>
</feature>
<organism evidence="6 7">
    <name type="scientific">Novosphingobium kalidii</name>
    <dbReference type="NCBI Taxonomy" id="3230299"/>
    <lineage>
        <taxon>Bacteria</taxon>
        <taxon>Pseudomonadati</taxon>
        <taxon>Pseudomonadota</taxon>
        <taxon>Alphaproteobacteria</taxon>
        <taxon>Sphingomonadales</taxon>
        <taxon>Sphingomonadaceae</taxon>
        <taxon>Novosphingobium</taxon>
    </lineage>
</organism>
<keyword evidence="2 6" id="KW-0328">Glycosyltransferase</keyword>
<evidence type="ECO:0000256" key="1">
    <source>
        <dbReference type="ARBA" id="ARBA00006739"/>
    </source>
</evidence>
<feature type="transmembrane region" description="Helical" evidence="4">
    <location>
        <begin position="313"/>
        <end position="331"/>
    </location>
</feature>
<dbReference type="Proteomes" id="UP001548713">
    <property type="component" value="Unassembled WGS sequence"/>
</dbReference>
<dbReference type="InterPro" id="IPR001173">
    <property type="entry name" value="Glyco_trans_2-like"/>
</dbReference>
<feature type="transmembrane region" description="Helical" evidence="4">
    <location>
        <begin position="268"/>
        <end position="301"/>
    </location>
</feature>
<dbReference type="SUPFAM" id="SSF53448">
    <property type="entry name" value="Nucleotide-diphospho-sugar transferases"/>
    <property type="match status" value="1"/>
</dbReference>
<dbReference type="PANTHER" id="PTHR43630">
    <property type="entry name" value="POLY-BETA-1,6-N-ACETYL-D-GLUCOSAMINE SYNTHASE"/>
    <property type="match status" value="1"/>
</dbReference>
<dbReference type="GO" id="GO:0016757">
    <property type="term" value="F:glycosyltransferase activity"/>
    <property type="evidence" value="ECO:0007669"/>
    <property type="project" value="UniProtKB-KW"/>
</dbReference>
<keyword evidence="3 6" id="KW-0808">Transferase</keyword>
<evidence type="ECO:0000313" key="7">
    <source>
        <dbReference type="Proteomes" id="UP001548713"/>
    </source>
</evidence>
<dbReference type="Pfam" id="PF00535">
    <property type="entry name" value="Glycos_transf_2"/>
    <property type="match status" value="1"/>
</dbReference>
<comment type="similarity">
    <text evidence="1">Belongs to the glycosyltransferase 2 family.</text>
</comment>
<accession>A0ABV2D2Q6</accession>
<evidence type="ECO:0000313" key="6">
    <source>
        <dbReference type="EMBL" id="MET1756157.1"/>
    </source>
</evidence>
<evidence type="ECO:0000256" key="2">
    <source>
        <dbReference type="ARBA" id="ARBA00022676"/>
    </source>
</evidence>
<keyword evidence="4" id="KW-0472">Membrane</keyword>
<keyword evidence="7" id="KW-1185">Reference proteome</keyword>
<keyword evidence="4" id="KW-0812">Transmembrane</keyword>